<feature type="domain" description="DUF6449" evidence="2">
    <location>
        <begin position="371"/>
        <end position="473"/>
    </location>
</feature>
<feature type="transmembrane region" description="Helical" evidence="1">
    <location>
        <begin position="110"/>
        <end position="128"/>
    </location>
</feature>
<proteinExistence type="predicted"/>
<evidence type="ECO:0000313" key="3">
    <source>
        <dbReference type="EMBL" id="GAE36470.1"/>
    </source>
</evidence>
<keyword evidence="1" id="KW-1133">Transmembrane helix</keyword>
<feature type="transmembrane region" description="Helical" evidence="1">
    <location>
        <begin position="169"/>
        <end position="187"/>
    </location>
</feature>
<name>W4QWH5_HALA3</name>
<gene>
    <name evidence="3" type="ORF">JCM9157_3659</name>
</gene>
<keyword evidence="1" id="KW-0812">Transmembrane</keyword>
<dbReference type="InterPro" id="IPR045611">
    <property type="entry name" value="DUF6449"/>
</dbReference>
<dbReference type="eggNOG" id="COG1277">
    <property type="taxonomic scope" value="Bacteria"/>
</dbReference>
<protein>
    <recommendedName>
        <fullName evidence="2">DUF6449 domain-containing protein</fullName>
    </recommendedName>
</protein>
<dbReference type="Proteomes" id="UP000018896">
    <property type="component" value="Unassembled WGS sequence"/>
</dbReference>
<feature type="transmembrane region" description="Helical" evidence="1">
    <location>
        <begin position="41"/>
        <end position="65"/>
    </location>
</feature>
<feature type="transmembrane region" description="Helical" evidence="1">
    <location>
        <begin position="265"/>
        <end position="282"/>
    </location>
</feature>
<dbReference type="Pfam" id="PF20047">
    <property type="entry name" value="DUF6449"/>
    <property type="match status" value="1"/>
</dbReference>
<reference evidence="3 4" key="1">
    <citation type="journal article" date="2014" name="Genome Announc.">
        <title>Draft Genome Sequences of Three Alkaliphilic Bacillus Strains, Bacillus wakoensis JCM 9140T, Bacillus akibai JCM 9157T, and Bacillus hemicellulosilyticus JCM 9152T.</title>
        <authorList>
            <person name="Yuki M."/>
            <person name="Oshima K."/>
            <person name="Suda W."/>
            <person name="Oshida Y."/>
            <person name="Kitamura K."/>
            <person name="Iida T."/>
            <person name="Hattori M."/>
            <person name="Ohkuma M."/>
        </authorList>
    </citation>
    <scope>NUCLEOTIDE SEQUENCE [LARGE SCALE GENOMIC DNA]</scope>
    <source>
        <strain evidence="3 4">JCM 9157</strain>
    </source>
</reference>
<feature type="transmembrane region" description="Helical" evidence="1">
    <location>
        <begin position="231"/>
        <end position="253"/>
    </location>
</feature>
<comment type="caution">
    <text evidence="3">The sequence shown here is derived from an EMBL/GenBank/DDBJ whole genome shotgun (WGS) entry which is preliminary data.</text>
</comment>
<evidence type="ECO:0000259" key="2">
    <source>
        <dbReference type="Pfam" id="PF20047"/>
    </source>
</evidence>
<keyword evidence="1" id="KW-0472">Membrane</keyword>
<keyword evidence="4" id="KW-1185">Reference proteome</keyword>
<dbReference type="AlphaFoldDB" id="W4QWH5"/>
<evidence type="ECO:0000313" key="4">
    <source>
        <dbReference type="Proteomes" id="UP000018896"/>
    </source>
</evidence>
<sequence>MTFTFPVLFAIFLFRYMQVKLSSDFTHSLPIKREQLYNQHILFGLLGLITPVLITSVSLLILGQFLPYNELLSFSSVFNWTMFSLLFAVFVFLAGVFVGMLSGMSILQAALTYILFVFPVGITMLFYSNLEFYLFGFSATYYINQKFENIIPFIRISQLEQNPLTTIEIVVYLLLSASFYLCALLAYKKRPTETATQAIAFAALRPVFKYGVTFCTMLVGGLYFGSVQGGMGWTIFGYITAALLGYYLATMILEKTWRVLAKWKGYLGFLIVVTILGVSFQLDAFGFEKRIPNIEEIQGVHFGDSIYQILDQDRFYHYYDGERMEEYIEPKYHYNQSGTIKSILSLHEQIIKEKNQLKKTASQTDSVAFRYHLKNGKELVRHYQIPMHAYQKHYREIVESPEYKQNQFPILEVDDITSLKRITINSYRTGQQVRIIDPQELAEFHQLLKADISNQTTEEMLDELYWWSQIEYEFEQNKYLHLTWKKSYTQIEDWLDKKDLLSQARVTAADLSHAYIIKNDPNRNMYDFIYENRLEDTLDEREDVIKISDPAELQELLNQSGGNHTDDYIIGFYLSSNSYPEFESISREHLPNSIINKLP</sequence>
<organism evidence="3 4">
    <name type="scientific">Halalkalibacter akibai (strain ATCC 43226 / DSM 21942 / CIP 109018 / JCM 9157 / 1139)</name>
    <name type="common">Bacillus akibai</name>
    <dbReference type="NCBI Taxonomy" id="1236973"/>
    <lineage>
        <taxon>Bacteria</taxon>
        <taxon>Bacillati</taxon>
        <taxon>Bacillota</taxon>
        <taxon>Bacilli</taxon>
        <taxon>Bacillales</taxon>
        <taxon>Bacillaceae</taxon>
        <taxon>Halalkalibacter</taxon>
    </lineage>
</organism>
<dbReference type="EMBL" id="BAUV01000035">
    <property type="protein sequence ID" value="GAE36470.1"/>
    <property type="molecule type" value="Genomic_DNA"/>
</dbReference>
<evidence type="ECO:0000256" key="1">
    <source>
        <dbReference type="SAM" id="Phobius"/>
    </source>
</evidence>
<feature type="transmembrane region" description="Helical" evidence="1">
    <location>
        <begin position="207"/>
        <end position="225"/>
    </location>
</feature>
<accession>W4QWH5</accession>
<dbReference type="STRING" id="1236973.JCM9157_3659"/>
<feature type="transmembrane region" description="Helical" evidence="1">
    <location>
        <begin position="77"/>
        <end position="98"/>
    </location>
</feature>